<organism evidence="1">
    <name type="scientific">Escherichia coli O111:H-</name>
    <dbReference type="NCBI Taxonomy" id="168927"/>
    <lineage>
        <taxon>Bacteria</taxon>
        <taxon>Pseudomonadati</taxon>
        <taxon>Pseudomonadota</taxon>
        <taxon>Gammaproteobacteria</taxon>
        <taxon>Enterobacterales</taxon>
        <taxon>Enterobacteriaceae</taxon>
        <taxon>Escherichia</taxon>
    </lineage>
</organism>
<protein>
    <submittedName>
        <fullName evidence="1">Uncharacterized protein</fullName>
    </submittedName>
</protein>
<proteinExistence type="predicted"/>
<dbReference type="AlphaFoldDB" id="B3Y159"/>
<sequence>MDNIMRRKESNVSSLPELTNFEVSYSLVTNEVYLSASFTDNMACIPNWPLQEFPDQLICISRAKAVALIEELQKTINYMDAGIDRSSGSLLQ</sequence>
<evidence type="ECO:0000313" key="1">
    <source>
        <dbReference type="EMBL" id="BAG66683.1"/>
    </source>
</evidence>
<name>B3Y159_ECO11</name>
<accession>B3Y159</accession>
<reference evidence="1" key="1">
    <citation type="journal article" date="2008" name="J. Bacteriol.">
        <title>Systematic identification and sequence analysis of the genomic islands of the enteropathogenic Escherichia coli strain B171-8 by the combined use of whole-genome PCR scanning and fosmid mapping.</title>
        <authorList>
            <person name="Ogura Y."/>
            <person name="Abe H."/>
            <person name="Katsura K."/>
            <person name="Kurokawa K."/>
            <person name="Asadulghani M."/>
            <person name="Iguchi A."/>
            <person name="Ooka T."/>
            <person name="Nakayama K."/>
            <person name="Yamashita A."/>
            <person name="Hattori M."/>
            <person name="Tobe T."/>
            <person name="Hayashi T."/>
        </authorList>
    </citation>
    <scope>NUCLEOTIDE SEQUENCE</scope>
    <source>
        <strain evidence="1">B171-8</strain>
    </source>
</reference>
<dbReference type="EMBL" id="AB426059">
    <property type="protein sequence ID" value="BAG66683.1"/>
    <property type="molecule type" value="Genomic_DNA"/>
</dbReference>